<keyword evidence="2 7" id="KW-0812">Transmembrane</keyword>
<feature type="transmembrane region" description="Helical" evidence="7">
    <location>
        <begin position="179"/>
        <end position="201"/>
    </location>
</feature>
<dbReference type="Pfam" id="PF20684">
    <property type="entry name" value="Fung_rhodopsin"/>
    <property type="match status" value="1"/>
</dbReference>
<gene>
    <name evidence="8" type="ORF">ETB97_011481</name>
</gene>
<reference evidence="8 9" key="1">
    <citation type="submission" date="2019-04" db="EMBL/GenBank/DDBJ databases">
        <title>Aspergillus burnettii sp. nov., novel species from soil in southeast Queensland.</title>
        <authorList>
            <person name="Gilchrist C.L.M."/>
            <person name="Pitt J.I."/>
            <person name="Lange L."/>
            <person name="Lacey H.J."/>
            <person name="Vuong D."/>
            <person name="Midgley D.J."/>
            <person name="Greenfield P."/>
            <person name="Bradbury M."/>
            <person name="Lacey E."/>
            <person name="Busk P.K."/>
            <person name="Pilgaard B."/>
            <person name="Chooi Y.H."/>
            <person name="Piggott A.M."/>
        </authorList>
    </citation>
    <scope>NUCLEOTIDE SEQUENCE [LARGE SCALE GENOMIC DNA]</scope>
    <source>
        <strain evidence="8 9">FRR 5400</strain>
    </source>
</reference>
<dbReference type="PANTHER" id="PTHR33048:SF163">
    <property type="entry name" value="INTEGRAL MEMBRANE PROTEIN (AFU_ORTHOLOGUE AFUA_8G05510)"/>
    <property type="match status" value="1"/>
</dbReference>
<comment type="caution">
    <text evidence="8">The sequence shown here is derived from an EMBL/GenBank/DDBJ whole genome shotgun (WGS) entry which is preliminary data.</text>
</comment>
<evidence type="ECO:0000256" key="5">
    <source>
        <dbReference type="ARBA" id="ARBA00038359"/>
    </source>
</evidence>
<comment type="similarity">
    <text evidence="5">Belongs to the SAT4 family.</text>
</comment>
<feature type="transmembrane region" description="Helical" evidence="7">
    <location>
        <begin position="99"/>
        <end position="122"/>
    </location>
</feature>
<proteinExistence type="inferred from homology"/>
<evidence type="ECO:0000256" key="1">
    <source>
        <dbReference type="ARBA" id="ARBA00004141"/>
    </source>
</evidence>
<dbReference type="Proteomes" id="UP000541154">
    <property type="component" value="Unassembled WGS sequence"/>
</dbReference>
<evidence type="ECO:0000313" key="8">
    <source>
        <dbReference type="EMBL" id="KAF5862577.1"/>
    </source>
</evidence>
<evidence type="ECO:0000256" key="7">
    <source>
        <dbReference type="SAM" id="Phobius"/>
    </source>
</evidence>
<protein>
    <submittedName>
        <fullName evidence="8">Uncharacterized protein</fullName>
    </submittedName>
</protein>
<dbReference type="EMBL" id="SPNV01000070">
    <property type="protein sequence ID" value="KAF5862577.1"/>
    <property type="molecule type" value="Genomic_DNA"/>
</dbReference>
<feature type="transmembrane region" description="Helical" evidence="7">
    <location>
        <begin position="57"/>
        <end position="79"/>
    </location>
</feature>
<keyword evidence="3 7" id="KW-1133">Transmembrane helix</keyword>
<evidence type="ECO:0000256" key="2">
    <source>
        <dbReference type="ARBA" id="ARBA00022692"/>
    </source>
</evidence>
<comment type="subcellular location">
    <subcellularLocation>
        <location evidence="1">Membrane</location>
        <topology evidence="1">Multi-pass membrane protein</topology>
    </subcellularLocation>
</comment>
<accession>A0A5N6FWM3</accession>
<dbReference type="OMA" id="FLVCCRP"/>
<keyword evidence="4 7" id="KW-0472">Membrane</keyword>
<accession>A0A8H6E7Q2</accession>
<feature type="transmembrane region" description="Helical" evidence="7">
    <location>
        <begin position="247"/>
        <end position="272"/>
    </location>
</feature>
<feature type="transmembrane region" description="Helical" evidence="7">
    <location>
        <begin position="24"/>
        <end position="45"/>
    </location>
</feature>
<sequence length="386" mass="43153">MSSPFGEPPPDLDLSQSHTARNNAVVIAVYTLAAIAIILRVIARIRIQHATVAADDWLIVAALISVTANLVCTIIGGYYGLGKHVWVVPFDDAITVVRILFAYVLIYVVAIPIIKISIILFYRRIFGMNWAMWICVFLTLGYFVSCYIAFLVCCQPLSYYWTQYRDPSGGKCIFNLYPFYIGNAAANVATDAVILIVPIPLVWKLQMRTTQKILVSSIFLLGSFACVASIVRIYFMTFLSKSLDITWIMGDIFIWSSVEPCIGIVCACLPTLQPLLRSTLKRIVRSSNIDEQLGSTGKTGSVSRKQHKPPSGSRCLFRSLDDADARAREPHLRPEEEAALTTSSAHVELESLQEGPDFDPKSIRVKHDFQWSEEHQSIKIVSKRIL</sequence>
<dbReference type="PANTHER" id="PTHR33048">
    <property type="entry name" value="PTH11-LIKE INTEGRAL MEMBRANE PROTEIN (AFU_ORTHOLOGUE AFUA_5G11245)"/>
    <property type="match status" value="1"/>
</dbReference>
<feature type="region of interest" description="Disordered" evidence="6">
    <location>
        <begin position="291"/>
        <end position="314"/>
    </location>
</feature>
<name>A0A5N6FWM3_PETAA</name>
<organism evidence="8 9">
    <name type="scientific">Petromyces alliaceus</name>
    <name type="common">Aspergillus alliaceus</name>
    <dbReference type="NCBI Taxonomy" id="209559"/>
    <lineage>
        <taxon>Eukaryota</taxon>
        <taxon>Fungi</taxon>
        <taxon>Dikarya</taxon>
        <taxon>Ascomycota</taxon>
        <taxon>Pezizomycotina</taxon>
        <taxon>Eurotiomycetes</taxon>
        <taxon>Eurotiomycetidae</taxon>
        <taxon>Eurotiales</taxon>
        <taxon>Aspergillaceae</taxon>
        <taxon>Aspergillus</taxon>
        <taxon>Aspergillus subgen. Circumdati</taxon>
    </lineage>
</organism>
<feature type="compositionally biased region" description="Polar residues" evidence="6">
    <location>
        <begin position="291"/>
        <end position="303"/>
    </location>
</feature>
<evidence type="ECO:0000313" key="9">
    <source>
        <dbReference type="Proteomes" id="UP000541154"/>
    </source>
</evidence>
<evidence type="ECO:0000256" key="6">
    <source>
        <dbReference type="SAM" id="MobiDB-lite"/>
    </source>
</evidence>
<keyword evidence="9" id="KW-1185">Reference proteome</keyword>
<dbReference type="AlphaFoldDB" id="A0A5N6FWM3"/>
<dbReference type="GO" id="GO:0016020">
    <property type="term" value="C:membrane"/>
    <property type="evidence" value="ECO:0007669"/>
    <property type="project" value="UniProtKB-SubCell"/>
</dbReference>
<feature type="transmembrane region" description="Helical" evidence="7">
    <location>
        <begin position="134"/>
        <end position="159"/>
    </location>
</feature>
<feature type="transmembrane region" description="Helical" evidence="7">
    <location>
        <begin position="213"/>
        <end position="235"/>
    </location>
</feature>
<dbReference type="InterPro" id="IPR052337">
    <property type="entry name" value="SAT4-like"/>
</dbReference>
<evidence type="ECO:0000256" key="3">
    <source>
        <dbReference type="ARBA" id="ARBA00022989"/>
    </source>
</evidence>
<dbReference type="InterPro" id="IPR049326">
    <property type="entry name" value="Rhodopsin_dom_fungi"/>
</dbReference>
<evidence type="ECO:0000256" key="4">
    <source>
        <dbReference type="ARBA" id="ARBA00023136"/>
    </source>
</evidence>